<dbReference type="EMBL" id="JAHLKM010000034">
    <property type="protein sequence ID" value="MCQ4334730.1"/>
    <property type="molecule type" value="Genomic_DNA"/>
</dbReference>
<dbReference type="Proteomes" id="UP001139494">
    <property type="component" value="Unassembled WGS sequence"/>
</dbReference>
<proteinExistence type="predicted"/>
<evidence type="ECO:0000313" key="2">
    <source>
        <dbReference type="EMBL" id="MCQ4334730.1"/>
    </source>
</evidence>
<comment type="caution">
    <text evidence="2">The sequence shown here is derived from an EMBL/GenBank/DDBJ whole genome shotgun (WGS) entry which is preliminary data.</text>
</comment>
<accession>A0A9R1CVP3</accession>
<dbReference type="RefSeq" id="WP_256030811.1">
    <property type="nucleotide sequence ID" value="NZ_JAHLKM010000034.1"/>
</dbReference>
<evidence type="ECO:0000313" key="3">
    <source>
        <dbReference type="Proteomes" id="UP001139494"/>
    </source>
</evidence>
<organism evidence="2 3">
    <name type="scientific">Natronomonas aquatica</name>
    <dbReference type="NCBI Taxonomy" id="2841590"/>
    <lineage>
        <taxon>Archaea</taxon>
        <taxon>Methanobacteriati</taxon>
        <taxon>Methanobacteriota</taxon>
        <taxon>Stenosarchaea group</taxon>
        <taxon>Halobacteria</taxon>
        <taxon>Halobacteriales</taxon>
        <taxon>Natronomonadaceae</taxon>
        <taxon>Natronomonas</taxon>
    </lineage>
</organism>
<feature type="compositionally biased region" description="Basic and acidic residues" evidence="1">
    <location>
        <begin position="33"/>
        <end position="46"/>
    </location>
</feature>
<reference evidence="2" key="1">
    <citation type="journal article" date="2023" name="Front. Microbiol.">
        <title>Genomic-based phylogenetic and metabolic analyses of the genus Natronomonas, and description of Natronomonas aquatica sp. nov.</title>
        <authorList>
            <person name="Garcia-Roldan A."/>
            <person name="Duran-Viseras A."/>
            <person name="de la Haba R.R."/>
            <person name="Corral P."/>
            <person name="Sanchez-Porro C."/>
            <person name="Ventosa A."/>
        </authorList>
    </citation>
    <scope>NUCLEOTIDE SEQUENCE</scope>
    <source>
        <strain evidence="2">F2-12</strain>
    </source>
</reference>
<name>A0A9R1CVP3_9EURY</name>
<evidence type="ECO:0000256" key="1">
    <source>
        <dbReference type="SAM" id="MobiDB-lite"/>
    </source>
</evidence>
<dbReference type="AlphaFoldDB" id="A0A9R1CVP3"/>
<gene>
    <name evidence="2" type="ORF">KM295_14835</name>
</gene>
<sequence>MKDEERDSTGDEDSSKESSSGEGPEEVDTADVEVTKDGAVDPKEPQWQKPSIDDIPEFETGGNDPTSAGDSDPTAGKPNEARTPSTTRFEDAESEAYLAAIELCARLPDDLRLPEEAADLVPAAFEAELEQEIQAFAIAEFDNPTPHVEVLEFTDIDGDIWLKIRMGVPIETFDSLEENMIELREYALEELDALLGPVT</sequence>
<feature type="region of interest" description="Disordered" evidence="1">
    <location>
        <begin position="1"/>
        <end position="90"/>
    </location>
</feature>
<protein>
    <submittedName>
        <fullName evidence="2">Uncharacterized protein</fullName>
    </submittedName>
</protein>
<feature type="compositionally biased region" description="Basic and acidic residues" evidence="1">
    <location>
        <begin position="1"/>
        <end position="16"/>
    </location>
</feature>
<keyword evidence="3" id="KW-1185">Reference proteome</keyword>